<dbReference type="AlphaFoldDB" id="A0A6N2KVQ1"/>
<accession>A0A6N2KVQ1</accession>
<dbReference type="EMBL" id="CAADRP010000780">
    <property type="protein sequence ID" value="VFU32353.1"/>
    <property type="molecule type" value="Genomic_DNA"/>
</dbReference>
<evidence type="ECO:0000313" key="1">
    <source>
        <dbReference type="EMBL" id="VFU32353.1"/>
    </source>
</evidence>
<sequence>MALTKTKARKERREIAVMTHEIQAQQTGMQAYRYVSCWEFHGSSSTMLHENSGLSSIKERNRADRSAMRKTVTDDSSHYVWRRLIMEVTFSYRKKGFES</sequence>
<proteinExistence type="predicted"/>
<organism evidence="1">
    <name type="scientific">Salix viminalis</name>
    <name type="common">Common osier</name>
    <name type="synonym">Basket willow</name>
    <dbReference type="NCBI Taxonomy" id="40686"/>
    <lineage>
        <taxon>Eukaryota</taxon>
        <taxon>Viridiplantae</taxon>
        <taxon>Streptophyta</taxon>
        <taxon>Embryophyta</taxon>
        <taxon>Tracheophyta</taxon>
        <taxon>Spermatophyta</taxon>
        <taxon>Magnoliopsida</taxon>
        <taxon>eudicotyledons</taxon>
        <taxon>Gunneridae</taxon>
        <taxon>Pentapetalae</taxon>
        <taxon>rosids</taxon>
        <taxon>fabids</taxon>
        <taxon>Malpighiales</taxon>
        <taxon>Salicaceae</taxon>
        <taxon>Saliceae</taxon>
        <taxon>Salix</taxon>
    </lineage>
</organism>
<protein>
    <submittedName>
        <fullName evidence="1">Uncharacterized protein</fullName>
    </submittedName>
</protein>
<gene>
    <name evidence="1" type="ORF">SVIM_LOCUS141103</name>
</gene>
<name>A0A6N2KVQ1_SALVM</name>
<reference evidence="1" key="1">
    <citation type="submission" date="2019-03" db="EMBL/GenBank/DDBJ databases">
        <authorList>
            <person name="Mank J."/>
            <person name="Almeida P."/>
        </authorList>
    </citation>
    <scope>NUCLEOTIDE SEQUENCE</scope>
    <source>
        <strain evidence="1">78183</strain>
    </source>
</reference>